<evidence type="ECO:0000313" key="1">
    <source>
        <dbReference type="EMBL" id="MZQ90467.1"/>
    </source>
</evidence>
<proteinExistence type="predicted"/>
<accession>A0A6L8VJA4</accession>
<sequence>MGRRQGSGHTADPGFIAFLASDLVASIPGTEYLIDGETVPTAGNGAPGGRVLRS</sequence>
<gene>
    <name evidence="1" type="ORF">GS660_15325</name>
</gene>
<dbReference type="AlphaFoldDB" id="A0A6L8VJA4"/>
<comment type="caution">
    <text evidence="1">The sequence shown here is derived from an EMBL/GenBank/DDBJ whole genome shotgun (WGS) entry which is preliminary data.</text>
</comment>
<name>A0A6L8VJA4_9RHOB</name>
<dbReference type="EMBL" id="WWNR01000010">
    <property type="protein sequence ID" value="MZQ90467.1"/>
    <property type="molecule type" value="Genomic_DNA"/>
</dbReference>
<keyword evidence="2" id="KW-1185">Reference proteome</keyword>
<reference evidence="1 2" key="1">
    <citation type="submission" date="2020-01" db="EMBL/GenBank/DDBJ databases">
        <title>Frigidibacter albus SP32T (=CGMCC 1.13995T).</title>
        <authorList>
            <person name="Liao X."/>
        </authorList>
    </citation>
    <scope>NUCLEOTIDE SEQUENCE [LARGE SCALE GENOMIC DNA]</scope>
    <source>
        <strain evidence="1 2">SP32</strain>
    </source>
</reference>
<evidence type="ECO:0000313" key="2">
    <source>
        <dbReference type="Proteomes" id="UP000477083"/>
    </source>
</evidence>
<dbReference type="Proteomes" id="UP000477083">
    <property type="component" value="Unassembled WGS sequence"/>
</dbReference>
<protein>
    <submittedName>
        <fullName evidence="1">Uncharacterized protein</fullName>
    </submittedName>
</protein>
<organism evidence="1 2">
    <name type="scientific">Frigidibacter albus</name>
    <dbReference type="NCBI Taxonomy" id="1465486"/>
    <lineage>
        <taxon>Bacteria</taxon>
        <taxon>Pseudomonadati</taxon>
        <taxon>Pseudomonadota</taxon>
        <taxon>Alphaproteobacteria</taxon>
        <taxon>Rhodobacterales</taxon>
        <taxon>Paracoccaceae</taxon>
        <taxon>Frigidibacter</taxon>
    </lineage>
</organism>